<keyword evidence="1" id="KW-0812">Transmembrane</keyword>
<feature type="transmembrane region" description="Helical" evidence="1">
    <location>
        <begin position="50"/>
        <end position="71"/>
    </location>
</feature>
<dbReference type="Proteomes" id="UP000714380">
    <property type="component" value="Unassembled WGS sequence"/>
</dbReference>
<keyword evidence="1" id="KW-0472">Membrane</keyword>
<gene>
    <name evidence="2" type="ORF">I9W95_01075</name>
</gene>
<evidence type="ECO:0000313" key="3">
    <source>
        <dbReference type="Proteomes" id="UP000714380"/>
    </source>
</evidence>
<name>A0ABS7ZNN4_9GAMM</name>
<reference evidence="2 3" key="1">
    <citation type="submission" date="2020-12" db="EMBL/GenBank/DDBJ databases">
        <title>Novel Thalassolituus-related marine hydrocarbonoclastic bacteria mediated algae-derived hydrocarbons mineralization in twilight zone of the northern South China Sea.</title>
        <authorList>
            <person name="Dong C."/>
        </authorList>
    </citation>
    <scope>NUCLEOTIDE SEQUENCE [LARGE SCALE GENOMIC DNA]</scope>
    <source>
        <strain evidence="2 3">IMCC1826</strain>
    </source>
</reference>
<keyword evidence="3" id="KW-1185">Reference proteome</keyword>
<dbReference type="EMBL" id="JAEDAH010000005">
    <property type="protein sequence ID" value="MCA6062190.1"/>
    <property type="molecule type" value="Genomic_DNA"/>
</dbReference>
<proteinExistence type="predicted"/>
<sequence length="183" mass="20097">MSSQDNAASLTPLPDSQNGSSVLALVSHLRDNAELGKHGHFYASLRRRKLHVLCGVPAIIINLLLGSVFFTLLQAELPDWGKWAGAVLALLAAALGGVQTFFDFKKHAAGHRDVGNDYLALARECERLLALTQDGLMTLDALAQELPRLNDLYADINERAESFVVSPVEYTQARAFMRSRRKP</sequence>
<keyword evidence="1" id="KW-1133">Transmembrane helix</keyword>
<evidence type="ECO:0000313" key="2">
    <source>
        <dbReference type="EMBL" id="MCA6062190.1"/>
    </source>
</evidence>
<protein>
    <submittedName>
        <fullName evidence="2">SLATT domain-containing protein</fullName>
    </submittedName>
</protein>
<dbReference type="RefSeq" id="WP_225670890.1">
    <property type="nucleotide sequence ID" value="NZ_JAEDAH010000005.1"/>
</dbReference>
<comment type="caution">
    <text evidence="2">The sequence shown here is derived from an EMBL/GenBank/DDBJ whole genome shotgun (WGS) entry which is preliminary data.</text>
</comment>
<organism evidence="2 3">
    <name type="scientific">Thalassolituus marinus</name>
    <dbReference type="NCBI Taxonomy" id="671053"/>
    <lineage>
        <taxon>Bacteria</taxon>
        <taxon>Pseudomonadati</taxon>
        <taxon>Pseudomonadota</taxon>
        <taxon>Gammaproteobacteria</taxon>
        <taxon>Oceanospirillales</taxon>
        <taxon>Oceanospirillaceae</taxon>
        <taxon>Thalassolituus</taxon>
    </lineage>
</organism>
<accession>A0ABS7ZNN4</accession>
<dbReference type="NCBIfam" id="NF033632">
    <property type="entry name" value="SLATT_4"/>
    <property type="match status" value="1"/>
</dbReference>
<evidence type="ECO:0000256" key="1">
    <source>
        <dbReference type="SAM" id="Phobius"/>
    </source>
</evidence>
<feature type="transmembrane region" description="Helical" evidence="1">
    <location>
        <begin position="83"/>
        <end position="102"/>
    </location>
</feature>